<organism evidence="2 3">
    <name type="scientific">Exophiala mesophila</name>
    <name type="common">Black yeast-like fungus</name>
    <dbReference type="NCBI Taxonomy" id="212818"/>
    <lineage>
        <taxon>Eukaryota</taxon>
        <taxon>Fungi</taxon>
        <taxon>Dikarya</taxon>
        <taxon>Ascomycota</taxon>
        <taxon>Pezizomycotina</taxon>
        <taxon>Eurotiomycetes</taxon>
        <taxon>Chaetothyriomycetidae</taxon>
        <taxon>Chaetothyriales</taxon>
        <taxon>Herpotrichiellaceae</taxon>
        <taxon>Exophiala</taxon>
    </lineage>
</organism>
<name>A0A0D1Z5V0_EXOME</name>
<gene>
    <name evidence="2" type="ORF">PV10_08848</name>
</gene>
<sequence length="368" mass="41992">MVGGHQYQRMMEEQRRSSSSRRQRRNSGLNPDHLRGLGIDDAGMGGPAAQMLEEVQGKGKGKGKGKEGEIPPEDMQAESSSSSSSTKPYKSRWDVRPAVEKKNHFVDESEEVIDVKFFGPKSENDMLPGWNHEVYLEDVKMPGGVSGQAQKICMSPGRGCIVRIDLLEEAYRQRGERLRVDMFTDKATPVEEAKRRGLEIMVTVPRYDYNPDRREDPVPMLRSFLCFGTSYMPFRIPVVDKEGREFPLAVKLKCMVVNDDYRFFTHGKPGDRDVRMWIGHTVLADERVSTRPPPLWSYEDDPERHLPTKDGYPRGRNRFSVYNRDNSGSSYVDCSNVYDEWGNLVAKGETLDILLSEADEIFTDPLLW</sequence>
<dbReference type="AlphaFoldDB" id="A0A0D1Z5V0"/>
<accession>A0A0D1Z5V0</accession>
<dbReference type="HOGENOM" id="CLU_752333_0_0_1"/>
<proteinExistence type="predicted"/>
<evidence type="ECO:0000313" key="2">
    <source>
        <dbReference type="EMBL" id="KIV89269.1"/>
    </source>
</evidence>
<dbReference type="OrthoDB" id="10289376at2759"/>
<evidence type="ECO:0000313" key="3">
    <source>
        <dbReference type="Proteomes" id="UP000054302"/>
    </source>
</evidence>
<protein>
    <submittedName>
        <fullName evidence="2">Uncharacterized protein</fullName>
    </submittedName>
</protein>
<dbReference type="Proteomes" id="UP000054302">
    <property type="component" value="Unassembled WGS sequence"/>
</dbReference>
<feature type="region of interest" description="Disordered" evidence="1">
    <location>
        <begin position="1"/>
        <end position="92"/>
    </location>
</feature>
<dbReference type="EMBL" id="KN847525">
    <property type="protein sequence ID" value="KIV89269.1"/>
    <property type="molecule type" value="Genomic_DNA"/>
</dbReference>
<reference evidence="2 3" key="1">
    <citation type="submission" date="2015-01" db="EMBL/GenBank/DDBJ databases">
        <title>The Genome Sequence of Exophiala mesophila CBS40295.</title>
        <authorList>
            <consortium name="The Broad Institute Genomics Platform"/>
            <person name="Cuomo C."/>
            <person name="de Hoog S."/>
            <person name="Gorbushina A."/>
            <person name="Stielow B."/>
            <person name="Teixiera M."/>
            <person name="Abouelleil A."/>
            <person name="Chapman S.B."/>
            <person name="Priest M."/>
            <person name="Young S.K."/>
            <person name="Wortman J."/>
            <person name="Nusbaum C."/>
            <person name="Birren B."/>
        </authorList>
    </citation>
    <scope>NUCLEOTIDE SEQUENCE [LARGE SCALE GENOMIC DNA]</scope>
    <source>
        <strain evidence="2 3">CBS 40295</strain>
    </source>
</reference>
<dbReference type="VEuPathDB" id="FungiDB:PV10_08848"/>
<dbReference type="GeneID" id="27326693"/>
<evidence type="ECO:0000256" key="1">
    <source>
        <dbReference type="SAM" id="MobiDB-lite"/>
    </source>
</evidence>
<dbReference type="RefSeq" id="XP_016220843.1">
    <property type="nucleotide sequence ID" value="XM_016373932.1"/>
</dbReference>
<keyword evidence="3" id="KW-1185">Reference proteome</keyword>